<feature type="compositionally biased region" description="Low complexity" evidence="1">
    <location>
        <begin position="482"/>
        <end position="491"/>
    </location>
</feature>
<feature type="region of interest" description="Disordered" evidence="1">
    <location>
        <begin position="1"/>
        <end position="25"/>
    </location>
</feature>
<feature type="compositionally biased region" description="Acidic residues" evidence="1">
    <location>
        <begin position="115"/>
        <end position="132"/>
    </location>
</feature>
<gene>
    <name evidence="2" type="ORF">KI688_007718</name>
</gene>
<evidence type="ECO:0000313" key="2">
    <source>
        <dbReference type="EMBL" id="KAG9061089.1"/>
    </source>
</evidence>
<feature type="compositionally biased region" description="Gly residues" evidence="1">
    <location>
        <begin position="638"/>
        <end position="648"/>
    </location>
</feature>
<comment type="caution">
    <text evidence="2">The sequence shown here is derived from an EMBL/GenBank/DDBJ whole genome shotgun (WGS) entry which is preliminary data.</text>
</comment>
<feature type="compositionally biased region" description="Low complexity" evidence="1">
    <location>
        <begin position="701"/>
        <end position="740"/>
    </location>
</feature>
<feature type="region of interest" description="Disordered" evidence="1">
    <location>
        <begin position="637"/>
        <end position="756"/>
    </location>
</feature>
<dbReference type="EMBL" id="JAHRHY010000026">
    <property type="protein sequence ID" value="KAG9061089.1"/>
    <property type="molecule type" value="Genomic_DNA"/>
</dbReference>
<proteinExistence type="predicted"/>
<feature type="compositionally biased region" description="Polar residues" evidence="1">
    <location>
        <begin position="1"/>
        <end position="10"/>
    </location>
</feature>
<protein>
    <submittedName>
        <fullName evidence="2">Uncharacterized protein</fullName>
    </submittedName>
</protein>
<dbReference type="AlphaFoldDB" id="A0A9P8BLZ3"/>
<dbReference type="Proteomes" id="UP000707451">
    <property type="component" value="Unassembled WGS sequence"/>
</dbReference>
<feature type="compositionally biased region" description="Polar residues" evidence="1">
    <location>
        <begin position="55"/>
        <end position="66"/>
    </location>
</feature>
<feature type="compositionally biased region" description="Polar residues" evidence="1">
    <location>
        <begin position="860"/>
        <end position="873"/>
    </location>
</feature>
<reference evidence="2" key="1">
    <citation type="submission" date="2021-06" db="EMBL/GenBank/DDBJ databases">
        <title>Genome Sequence of Mortierella hyaline Strain SCG-10, a Cold-Adapted, Nitrate-Reducing Fungus Isolated from Soil in Minnesota, USA.</title>
        <authorList>
            <person name="Aldossari N."/>
        </authorList>
    </citation>
    <scope>NUCLEOTIDE SEQUENCE</scope>
    <source>
        <strain evidence="2">SCG-10</strain>
    </source>
</reference>
<feature type="compositionally biased region" description="Basic and acidic residues" evidence="1">
    <location>
        <begin position="212"/>
        <end position="221"/>
    </location>
</feature>
<feature type="compositionally biased region" description="Basic residues" evidence="1">
    <location>
        <begin position="144"/>
        <end position="158"/>
    </location>
</feature>
<accession>A0A9P8BLZ3</accession>
<evidence type="ECO:0000313" key="3">
    <source>
        <dbReference type="Proteomes" id="UP000707451"/>
    </source>
</evidence>
<sequence>MGQNQSTPTQEPYHKRHYTATNRQIQRQNSISLTSPTLLQNPGANPYALKRQGTLSMQSSSTVHLNSSTITTMTGGGSRVTGDNTGTATEGEGTRPFIRLMPIEIPQPVYFDESSASEEDDYDYDDGGDGEYSDGYSDSYDHPHSRHNSAHRRRNHRSNTHEYSDDDTDLVEHHRNKRGLASSPPYLDTAALNGRTTSGTDPYGYEQSMSREQADYRRSKEEEDEDLSYLSPVSGTRRFAKPTFPRGGLHSEPFYPPHPHLSHDDDLTNNQNLTDDNTSDDEAYNEELFLKRYQLRDLPSVQAGATGEVTDTVISQLDFSSSSSARSPTSASLILDAIREEKEEDDDESRIPPSLLLPSKTVTTGVRGARSLPSIPPLPRLLISIMDKDKDNRNRSRSKGELEKSGMMAMTFANMNRVQIPQPQGLEMLSDVSQRVGDLDSRVNQMDALVSYKLTDIESKVQVLHEEQDTIATLDQPTPQESTTTTASTSSDPQRPISFAEGEQPLATLPSTNPFRTSQLLSKATLLELRLELQAFGMRFHELNDSLLTDLMTQMRQAKLMLFESSNIAPIDPTGAVVRRVDRAEAEMHAKLLSEIETRIQERVLAMEVTSARLEKCFDQMEARLGALEMVLVAGASAGTGTGTGAGTTGTTTILKRPRPESMYKILQQQQAQLQREQQDRHHQEQRQQGLEYTHRSRGGSDSSSPESPTPDSFPSTTATASSYTSSSSISTTTSSSSWTKNLPTTRGLQHPRAPRPARILTTPVPQLLQQRTAPHSANPTSAIITRNHRAHTLETHHHPGPINLVPNGHINGPVSAHPLSSSLPLARHHLLTSQRSMTALMAGPINTSPKSAHIDPASSLGTNGVDSNSASGQGEGGRRGRASSQKVIRRPSSYKELLHFWKAGGSTPDLLNTGNS</sequence>
<organism evidence="2 3">
    <name type="scientific">Linnemannia hyalina</name>
    <dbReference type="NCBI Taxonomy" id="64524"/>
    <lineage>
        <taxon>Eukaryota</taxon>
        <taxon>Fungi</taxon>
        <taxon>Fungi incertae sedis</taxon>
        <taxon>Mucoromycota</taxon>
        <taxon>Mortierellomycotina</taxon>
        <taxon>Mortierellomycetes</taxon>
        <taxon>Mortierellales</taxon>
        <taxon>Mortierellaceae</taxon>
        <taxon>Linnemannia</taxon>
    </lineage>
</organism>
<feature type="compositionally biased region" description="Polar residues" evidence="1">
    <location>
        <begin position="470"/>
        <end position="481"/>
    </location>
</feature>
<keyword evidence="3" id="KW-1185">Reference proteome</keyword>
<feature type="region of interest" description="Disordered" evidence="1">
    <location>
        <begin position="470"/>
        <end position="498"/>
    </location>
</feature>
<name>A0A9P8BLZ3_9FUNG</name>
<feature type="region of interest" description="Disordered" evidence="1">
    <location>
        <begin position="845"/>
        <end position="891"/>
    </location>
</feature>
<feature type="region of interest" description="Disordered" evidence="1">
    <location>
        <begin position="55"/>
        <end position="281"/>
    </location>
</feature>
<evidence type="ECO:0000256" key="1">
    <source>
        <dbReference type="SAM" id="MobiDB-lite"/>
    </source>
</evidence>
<dbReference type="OrthoDB" id="2446962at2759"/>
<feature type="compositionally biased region" description="Basic and acidic residues" evidence="1">
    <location>
        <begin position="677"/>
        <end position="686"/>
    </location>
</feature>